<name>A0ABX1FSH5_9PSEU</name>
<evidence type="ECO:0000256" key="1">
    <source>
        <dbReference type="SAM" id="MobiDB-lite"/>
    </source>
</evidence>
<feature type="compositionally biased region" description="Low complexity" evidence="1">
    <location>
        <begin position="25"/>
        <end position="41"/>
    </location>
</feature>
<evidence type="ECO:0000313" key="2">
    <source>
        <dbReference type="EMBL" id="NKE61983.1"/>
    </source>
</evidence>
<accession>A0ABX1FSH5</accession>
<organism evidence="2 3">
    <name type="scientific">Lentzea indica</name>
    <dbReference type="NCBI Taxonomy" id="2604800"/>
    <lineage>
        <taxon>Bacteria</taxon>
        <taxon>Bacillati</taxon>
        <taxon>Actinomycetota</taxon>
        <taxon>Actinomycetes</taxon>
        <taxon>Pseudonocardiales</taxon>
        <taxon>Pseudonocardiaceae</taxon>
        <taxon>Lentzea</taxon>
    </lineage>
</organism>
<feature type="compositionally biased region" description="Polar residues" evidence="1">
    <location>
        <begin position="1"/>
        <end position="15"/>
    </location>
</feature>
<evidence type="ECO:0000313" key="3">
    <source>
        <dbReference type="Proteomes" id="UP001515943"/>
    </source>
</evidence>
<protein>
    <submittedName>
        <fullName evidence="2">Uncharacterized protein</fullName>
    </submittedName>
</protein>
<feature type="compositionally biased region" description="Low complexity" evidence="1">
    <location>
        <begin position="83"/>
        <end position="101"/>
    </location>
</feature>
<feature type="region of interest" description="Disordered" evidence="1">
    <location>
        <begin position="1"/>
        <end position="41"/>
    </location>
</feature>
<feature type="region of interest" description="Disordered" evidence="1">
    <location>
        <begin position="83"/>
        <end position="134"/>
    </location>
</feature>
<proteinExistence type="predicted"/>
<keyword evidence="3" id="KW-1185">Reference proteome</keyword>
<dbReference type="Proteomes" id="UP001515943">
    <property type="component" value="Unassembled WGS sequence"/>
</dbReference>
<dbReference type="EMBL" id="VSRL01000211">
    <property type="protein sequence ID" value="NKE61983.1"/>
    <property type="molecule type" value="Genomic_DNA"/>
</dbReference>
<gene>
    <name evidence="2" type="ORF">FXN61_36600</name>
</gene>
<comment type="caution">
    <text evidence="2">The sequence shown here is derived from an EMBL/GenBank/DDBJ whole genome shotgun (WGS) entry which is preliminary data.</text>
</comment>
<reference evidence="2 3" key="1">
    <citation type="submission" date="2019-08" db="EMBL/GenBank/DDBJ databases">
        <title>Lentzea from Indian Himalayas.</title>
        <authorList>
            <person name="Mandal S."/>
            <person name="Mallick Gupta A."/>
            <person name="Maiti P.K."/>
            <person name="Sarkar J."/>
            <person name="Mandal S."/>
        </authorList>
    </citation>
    <scope>NUCLEOTIDE SEQUENCE [LARGE SCALE GENOMIC DNA]</scope>
    <source>
        <strain evidence="2 3">PSKA42</strain>
    </source>
</reference>
<sequence length="134" mass="13664">MACSSPIRSTSSKAVRSTPEKYSLANNDATNAAAPTRASRPPISLANTITVAHKRIEASANSAYPAVTSPGWCAYAASCSGAANGSASKRARSAAVSPAVSTPRCRTSKAAHQTSGPTTSAITLMPRNARKQTS</sequence>
<feature type="compositionally biased region" description="Polar residues" evidence="1">
    <location>
        <begin position="110"/>
        <end position="122"/>
    </location>
</feature>